<comment type="caution">
    <text evidence="1">The sequence shown here is derived from an EMBL/GenBank/DDBJ whole genome shotgun (WGS) entry which is preliminary data.</text>
</comment>
<sequence>MLNMISWLLFLPSAIFIENLANKFRIQTHNSYVFFNRISNKAQIDISAFKKQPRRTAGKVISESGLEK</sequence>
<evidence type="ECO:0000313" key="2">
    <source>
        <dbReference type="Proteomes" id="UP000235579"/>
    </source>
</evidence>
<organism evidence="1 2">
    <name type="scientific">Vibrio tasmaniensis</name>
    <dbReference type="NCBI Taxonomy" id="212663"/>
    <lineage>
        <taxon>Bacteria</taxon>
        <taxon>Pseudomonadati</taxon>
        <taxon>Pseudomonadota</taxon>
        <taxon>Gammaproteobacteria</taxon>
        <taxon>Vibrionales</taxon>
        <taxon>Vibrionaceae</taxon>
        <taxon>Vibrio</taxon>
    </lineage>
</organism>
<reference evidence="2" key="1">
    <citation type="submission" date="2016-07" db="EMBL/GenBank/DDBJ databases">
        <title>Nontailed viruses are major unrecognized killers of bacteria in the ocean.</title>
        <authorList>
            <person name="Kauffman K."/>
            <person name="Hussain F."/>
            <person name="Yang J."/>
            <person name="Arevalo P."/>
            <person name="Brown J."/>
            <person name="Cutler M."/>
            <person name="Kelly L."/>
            <person name="Polz M.F."/>
        </authorList>
    </citation>
    <scope>NUCLEOTIDE SEQUENCE [LARGE SCALE GENOMIC DNA]</scope>
    <source>
        <strain evidence="2">10N.222.48.A2</strain>
    </source>
</reference>
<dbReference type="Proteomes" id="UP000235579">
    <property type="component" value="Unassembled WGS sequence"/>
</dbReference>
<dbReference type="AlphaFoldDB" id="A0A2N7NIK8"/>
<protein>
    <submittedName>
        <fullName evidence="1">Uncharacterized protein</fullName>
    </submittedName>
</protein>
<evidence type="ECO:0000313" key="1">
    <source>
        <dbReference type="EMBL" id="PMP14751.1"/>
    </source>
</evidence>
<gene>
    <name evidence="1" type="ORF">BCS92_12055</name>
</gene>
<name>A0A2N7NIK8_9VIBR</name>
<dbReference type="EMBL" id="MDBP01000038">
    <property type="protein sequence ID" value="PMP14751.1"/>
    <property type="molecule type" value="Genomic_DNA"/>
</dbReference>
<proteinExistence type="predicted"/>
<accession>A0A2N7NIK8</accession>